<dbReference type="RefSeq" id="WP_152265234.1">
    <property type="nucleotide sequence ID" value="NZ_VOKX01000106.1"/>
</dbReference>
<comment type="caution">
    <text evidence="1">The sequence shown here is derived from an EMBL/GenBank/DDBJ whole genome shotgun (WGS) entry which is preliminary data.</text>
</comment>
<reference evidence="1 2" key="1">
    <citation type="journal article" date="2019" name="Microb. Cell Fact.">
        <title>Exploring novel herbicidin analogues by transcriptional regulator overexpression and MS/MS molecular networking.</title>
        <authorList>
            <person name="Shi Y."/>
            <person name="Gu R."/>
            <person name="Li Y."/>
            <person name="Wang X."/>
            <person name="Ren W."/>
            <person name="Li X."/>
            <person name="Wang L."/>
            <person name="Xie Y."/>
            <person name="Hong B."/>
        </authorList>
    </citation>
    <scope>NUCLEOTIDE SEQUENCE [LARGE SCALE GENOMIC DNA]</scope>
    <source>
        <strain evidence="1 2">US-43</strain>
    </source>
</reference>
<evidence type="ECO:0000313" key="1">
    <source>
        <dbReference type="EMBL" id="KAB7835777.1"/>
    </source>
</evidence>
<dbReference type="OrthoDB" id="4160104at2"/>
<protein>
    <submittedName>
        <fullName evidence="1">Uncharacterized protein</fullName>
    </submittedName>
</protein>
<accession>A0A5N5W1L2</accession>
<dbReference type="EMBL" id="VOKX01000106">
    <property type="protein sequence ID" value="KAB7835777.1"/>
    <property type="molecule type" value="Genomic_DNA"/>
</dbReference>
<gene>
    <name evidence="1" type="ORF">FRZ00_26540</name>
</gene>
<proteinExistence type="predicted"/>
<sequence>MAVIPADRTEIPVQGRCEAATPGPHLVLDGGPLSGHDTFLTGTLLLAEPHTAEIPVRILTLDDITVLSPTTNPTSPLPGAGTRWSGVLRLPHGWRTPALPEDLAHAAATAVIDLGQFDEALTRYALTFLGEAHDPEVRAQRIRVILAAAGAGQ</sequence>
<dbReference type="Proteomes" id="UP000327000">
    <property type="component" value="Unassembled WGS sequence"/>
</dbReference>
<evidence type="ECO:0000313" key="2">
    <source>
        <dbReference type="Proteomes" id="UP000327000"/>
    </source>
</evidence>
<organism evidence="1 2">
    <name type="scientific">Streptomyces mobaraensis</name>
    <name type="common">Streptoverticillium mobaraense</name>
    <dbReference type="NCBI Taxonomy" id="35621"/>
    <lineage>
        <taxon>Bacteria</taxon>
        <taxon>Bacillati</taxon>
        <taxon>Actinomycetota</taxon>
        <taxon>Actinomycetes</taxon>
        <taxon>Kitasatosporales</taxon>
        <taxon>Streptomycetaceae</taxon>
        <taxon>Streptomyces</taxon>
    </lineage>
</organism>
<keyword evidence="2" id="KW-1185">Reference proteome</keyword>
<dbReference type="AlphaFoldDB" id="A0A5N5W1L2"/>
<name>A0A5N5W1L2_STRMB</name>